<keyword evidence="6" id="KW-1185">Reference proteome</keyword>
<dbReference type="CDD" id="cd01948">
    <property type="entry name" value="EAL"/>
    <property type="match status" value="1"/>
</dbReference>
<dbReference type="InterPro" id="IPR003660">
    <property type="entry name" value="HAMP_dom"/>
</dbReference>
<dbReference type="Gene3D" id="3.30.70.270">
    <property type="match status" value="1"/>
</dbReference>
<dbReference type="EMBL" id="BOPV01000001">
    <property type="protein sequence ID" value="GIL38406.1"/>
    <property type="molecule type" value="Genomic_DNA"/>
</dbReference>
<dbReference type="Gene3D" id="6.10.340.10">
    <property type="match status" value="1"/>
</dbReference>
<dbReference type="InterPro" id="IPR029150">
    <property type="entry name" value="dCache_3"/>
</dbReference>
<dbReference type="GO" id="GO:0007165">
    <property type="term" value="P:signal transduction"/>
    <property type="evidence" value="ECO:0007669"/>
    <property type="project" value="InterPro"/>
</dbReference>
<dbReference type="CDD" id="cd01949">
    <property type="entry name" value="GGDEF"/>
    <property type="match status" value="1"/>
</dbReference>
<dbReference type="PANTHER" id="PTHR33121:SF71">
    <property type="entry name" value="OXYGEN SENSOR PROTEIN DOSP"/>
    <property type="match status" value="1"/>
</dbReference>
<dbReference type="SUPFAM" id="SSF55073">
    <property type="entry name" value="Nucleotide cyclase"/>
    <property type="match status" value="1"/>
</dbReference>
<dbReference type="Pfam" id="PF00672">
    <property type="entry name" value="HAMP"/>
    <property type="match status" value="1"/>
</dbReference>
<dbReference type="PROSITE" id="PS50885">
    <property type="entry name" value="HAMP"/>
    <property type="match status" value="1"/>
</dbReference>
<dbReference type="PANTHER" id="PTHR33121">
    <property type="entry name" value="CYCLIC DI-GMP PHOSPHODIESTERASE PDEF"/>
    <property type="match status" value="1"/>
</dbReference>
<organism evidence="5 6">
    <name type="scientific">Roseiterribacter gracilis</name>
    <dbReference type="NCBI Taxonomy" id="2812848"/>
    <lineage>
        <taxon>Bacteria</taxon>
        <taxon>Pseudomonadati</taxon>
        <taxon>Pseudomonadota</taxon>
        <taxon>Alphaproteobacteria</taxon>
        <taxon>Rhodospirillales</taxon>
        <taxon>Roseiterribacteraceae</taxon>
        <taxon>Roseiterribacter</taxon>
    </lineage>
</organism>
<feature type="domain" description="EAL" evidence="2">
    <location>
        <begin position="499"/>
        <end position="752"/>
    </location>
</feature>
<keyword evidence="1" id="KW-0812">Transmembrane</keyword>
<dbReference type="Pfam" id="PF00563">
    <property type="entry name" value="EAL"/>
    <property type="match status" value="1"/>
</dbReference>
<dbReference type="GO" id="GO:0071111">
    <property type="term" value="F:cyclic-guanylate-specific phosphodiesterase activity"/>
    <property type="evidence" value="ECO:0007669"/>
    <property type="project" value="InterPro"/>
</dbReference>
<feature type="transmembrane region" description="Helical" evidence="1">
    <location>
        <begin position="245"/>
        <end position="268"/>
    </location>
</feature>
<dbReference type="AlphaFoldDB" id="A0A8S8XB69"/>
<dbReference type="SMART" id="SM00267">
    <property type="entry name" value="GGDEF"/>
    <property type="match status" value="1"/>
</dbReference>
<proteinExistence type="predicted"/>
<dbReference type="InterPro" id="IPR043128">
    <property type="entry name" value="Rev_trsase/Diguanyl_cyclase"/>
</dbReference>
<keyword evidence="1" id="KW-0472">Membrane</keyword>
<sequence>MAVLYARTRAQIESEAQVRLGQAQLLFDQHLAELGDRLAESARILTLDFALREAVATDERATAASALRNFGRRIGASRAQFIGLDGTVRGDSNGGISNEKFPYPGLLKTADSQPAGGVAVIDGRPWRLVVAPVLAPEPIGWIAIAVEIDSALAEQLARRVPIAASVAIVSERSSGLWRVAGASSGAFEPDYEAIQNATAAPARIEHQGETYLVLSTPIRTVETSPPVRAVLEYGLDAALAPYRPWVLSLLIVQAVGLLAAFIGAVLIARGVARPIEALADAALRIEAGDYSVPARRTLRPGEAANEVRRLSAAFDSMLRALRERETRIRHQAEHDLLTGLPNRVTLERWLQGKLDDGEPEAGMALIGLRRLPEIVNTLGHEVGDNVIAAAADRIGNAVGIDGNIARVAETVFAVTVFDHSEERVAAVARRVHEAFDIPFAVNDLAIDLDAAIGTATYPDGAVSARALLQHADVALYAAQQSEARVIAYDATRDPHRPERLSLMSELRRAIDDDALTLVFQPKIDVTTGQVRGAEALVRWTHPRHGPVSPAEFIPLAEETGTIRFLSRWVLRKSIRKLAEWRTMGLDLKLAVNLSVRDLGDRSLPEHVSDLLLQSAVPPDRLTLEITESAVMRDPDAALVVLERLAALGVDLSVDDFGVGQSSFSYLRRLPVAELKIDQSFVRPLAASADDRSIVRAIVELARALNLRVVAEGVEDADSLELLAGFGCDGAQGYFIARPLEAARFEDFARQPPVPSKFAVT</sequence>
<dbReference type="Pfam" id="PF00990">
    <property type="entry name" value="GGDEF"/>
    <property type="match status" value="1"/>
</dbReference>
<dbReference type="Pfam" id="PF14827">
    <property type="entry name" value="dCache_3"/>
    <property type="match status" value="1"/>
</dbReference>
<feature type="domain" description="GGDEF" evidence="4">
    <location>
        <begin position="359"/>
        <end position="490"/>
    </location>
</feature>
<dbReference type="InterPro" id="IPR029151">
    <property type="entry name" value="Sensor-like_sf"/>
</dbReference>
<dbReference type="CDD" id="cd06225">
    <property type="entry name" value="HAMP"/>
    <property type="match status" value="1"/>
</dbReference>
<feature type="domain" description="HAMP" evidence="3">
    <location>
        <begin position="269"/>
        <end position="326"/>
    </location>
</feature>
<dbReference type="SUPFAM" id="SSF141868">
    <property type="entry name" value="EAL domain-like"/>
    <property type="match status" value="1"/>
</dbReference>
<dbReference type="SMART" id="SM00304">
    <property type="entry name" value="HAMP"/>
    <property type="match status" value="1"/>
</dbReference>
<evidence type="ECO:0000259" key="3">
    <source>
        <dbReference type="PROSITE" id="PS50885"/>
    </source>
</evidence>
<dbReference type="SUPFAM" id="SSF103190">
    <property type="entry name" value="Sensory domain-like"/>
    <property type="match status" value="1"/>
</dbReference>
<dbReference type="NCBIfam" id="TIGR00254">
    <property type="entry name" value="GGDEF"/>
    <property type="match status" value="1"/>
</dbReference>
<dbReference type="InterPro" id="IPR035919">
    <property type="entry name" value="EAL_sf"/>
</dbReference>
<reference evidence="5" key="1">
    <citation type="submission" date="2021-02" db="EMBL/GenBank/DDBJ databases">
        <title>Genome sequence of Rhodospirillales sp. strain TMPK1 isolated from soil.</title>
        <authorList>
            <person name="Nakai R."/>
            <person name="Kusada H."/>
            <person name="Tamaki H."/>
        </authorList>
    </citation>
    <scope>NUCLEOTIDE SEQUENCE</scope>
    <source>
        <strain evidence="5">TMPK1</strain>
    </source>
</reference>
<dbReference type="Gene3D" id="3.20.20.450">
    <property type="entry name" value="EAL domain"/>
    <property type="match status" value="1"/>
</dbReference>
<evidence type="ECO:0000313" key="5">
    <source>
        <dbReference type="EMBL" id="GIL38406.1"/>
    </source>
</evidence>
<evidence type="ECO:0000256" key="1">
    <source>
        <dbReference type="SAM" id="Phobius"/>
    </source>
</evidence>
<protein>
    <submittedName>
        <fullName evidence="5">Phosphodiesterase</fullName>
    </submittedName>
</protein>
<evidence type="ECO:0000259" key="4">
    <source>
        <dbReference type="PROSITE" id="PS50887"/>
    </source>
</evidence>
<dbReference type="InterPro" id="IPR050706">
    <property type="entry name" value="Cyclic-di-GMP_PDE-like"/>
</dbReference>
<dbReference type="PROSITE" id="PS50883">
    <property type="entry name" value="EAL"/>
    <property type="match status" value="1"/>
</dbReference>
<comment type="caution">
    <text evidence="5">The sequence shown here is derived from an EMBL/GenBank/DDBJ whole genome shotgun (WGS) entry which is preliminary data.</text>
</comment>
<dbReference type="InterPro" id="IPR029787">
    <property type="entry name" value="Nucleotide_cyclase"/>
</dbReference>
<gene>
    <name evidence="5" type="ORF">TMPK1_06430</name>
</gene>
<accession>A0A8S8XB69</accession>
<dbReference type="InterPro" id="IPR001633">
    <property type="entry name" value="EAL_dom"/>
</dbReference>
<dbReference type="SMART" id="SM00052">
    <property type="entry name" value="EAL"/>
    <property type="match status" value="1"/>
</dbReference>
<evidence type="ECO:0000313" key="6">
    <source>
        <dbReference type="Proteomes" id="UP000681075"/>
    </source>
</evidence>
<dbReference type="Proteomes" id="UP000681075">
    <property type="component" value="Unassembled WGS sequence"/>
</dbReference>
<name>A0A8S8XB69_9PROT</name>
<dbReference type="InterPro" id="IPR000160">
    <property type="entry name" value="GGDEF_dom"/>
</dbReference>
<evidence type="ECO:0000259" key="2">
    <source>
        <dbReference type="PROSITE" id="PS50883"/>
    </source>
</evidence>
<keyword evidence="1" id="KW-1133">Transmembrane helix</keyword>
<dbReference type="GO" id="GO:0016020">
    <property type="term" value="C:membrane"/>
    <property type="evidence" value="ECO:0007669"/>
    <property type="project" value="InterPro"/>
</dbReference>
<dbReference type="PROSITE" id="PS50887">
    <property type="entry name" value="GGDEF"/>
    <property type="match status" value="1"/>
</dbReference>